<dbReference type="Proteomes" id="UP000195897">
    <property type="component" value="Unassembled WGS sequence"/>
</dbReference>
<sequence>MPMVEVRMLGRFEIYVDDQLVSGQIGRSKKLKHLAEYLILNHDRAVPNDEIIEALWPGQESKNPRNALKILVHRLRMTLAAGGAPEDMEFIIARQRSCRWNPALDCIYDFEHFEALCTAGLSGRASEETARVRLLDACKRYRGRFLSDAGGELWASGPEIRMHTYYLRAVHRLIEILRGRGQFDQIIALCRDALEIDQMDESINRELIFALAESGRNQEAIQHYNQITELYYNQLGVQPSEELRGLYHRIAAVERKVGADIDSICADLRESDTQPGAFVCPYEIFKDIYRLEARSLARYGGRAFIGLLTVTDNRVCQPESRVLAKVMERLIESARMSLRRGDMIARYSPAQIVVMLPTVTYEMGQMVCERLTRNFKRENPAMNVAISYNLRPMEPPRASDKEEYHM</sequence>
<organism evidence="4 5">
    <name type="scientific">Butyricicoccus pullicaecorum</name>
    <dbReference type="NCBI Taxonomy" id="501571"/>
    <lineage>
        <taxon>Bacteria</taxon>
        <taxon>Bacillati</taxon>
        <taxon>Bacillota</taxon>
        <taxon>Clostridia</taxon>
        <taxon>Eubacteriales</taxon>
        <taxon>Butyricicoccaceae</taxon>
        <taxon>Butyricicoccus</taxon>
    </lineage>
</organism>
<feature type="domain" description="Bacterial transcriptional activator" evidence="3">
    <location>
        <begin position="108"/>
        <end position="251"/>
    </location>
</feature>
<dbReference type="InterPro" id="IPR005158">
    <property type="entry name" value="BTAD"/>
</dbReference>
<dbReference type="AlphaFoldDB" id="A0A1Y4LGV6"/>
<dbReference type="Gene3D" id="1.25.40.10">
    <property type="entry name" value="Tetratricopeptide repeat domain"/>
    <property type="match status" value="1"/>
</dbReference>
<dbReference type="SUPFAM" id="SSF48452">
    <property type="entry name" value="TPR-like"/>
    <property type="match status" value="1"/>
</dbReference>
<evidence type="ECO:0000256" key="2">
    <source>
        <dbReference type="ARBA" id="ARBA00023125"/>
    </source>
</evidence>
<comment type="caution">
    <text evidence="4">The sequence shown here is derived from an EMBL/GenBank/DDBJ whole genome shotgun (WGS) entry which is preliminary data.</text>
</comment>
<dbReference type="GO" id="GO:0000160">
    <property type="term" value="P:phosphorelay signal transduction system"/>
    <property type="evidence" value="ECO:0007669"/>
    <property type="project" value="InterPro"/>
</dbReference>
<reference evidence="5" key="1">
    <citation type="submission" date="2017-04" db="EMBL/GenBank/DDBJ databases">
        <title>Function of individual gut microbiota members based on whole genome sequencing of pure cultures obtained from chicken caecum.</title>
        <authorList>
            <person name="Medvecky M."/>
            <person name="Cejkova D."/>
            <person name="Polansky O."/>
            <person name="Karasova D."/>
            <person name="Kubasova T."/>
            <person name="Cizek A."/>
            <person name="Rychlik I."/>
        </authorList>
    </citation>
    <scope>NUCLEOTIDE SEQUENCE [LARGE SCALE GENOMIC DNA]</scope>
    <source>
        <strain evidence="5">An180</strain>
    </source>
</reference>
<evidence type="ECO:0000313" key="5">
    <source>
        <dbReference type="Proteomes" id="UP000195897"/>
    </source>
</evidence>
<evidence type="ECO:0000313" key="4">
    <source>
        <dbReference type="EMBL" id="OUP53342.1"/>
    </source>
</evidence>
<evidence type="ECO:0000259" key="3">
    <source>
        <dbReference type="SMART" id="SM01043"/>
    </source>
</evidence>
<protein>
    <recommendedName>
        <fullName evidence="3">Bacterial transcriptional activator domain-containing protein</fullName>
    </recommendedName>
</protein>
<dbReference type="Pfam" id="PF03704">
    <property type="entry name" value="BTAD"/>
    <property type="match status" value="1"/>
</dbReference>
<proteinExistence type="inferred from homology"/>
<gene>
    <name evidence="4" type="ORF">B5F17_04885</name>
</gene>
<dbReference type="GO" id="GO:0006355">
    <property type="term" value="P:regulation of DNA-templated transcription"/>
    <property type="evidence" value="ECO:0007669"/>
    <property type="project" value="InterPro"/>
</dbReference>
<evidence type="ECO:0000256" key="1">
    <source>
        <dbReference type="ARBA" id="ARBA00005820"/>
    </source>
</evidence>
<dbReference type="InterPro" id="IPR001867">
    <property type="entry name" value="OmpR/PhoB-type_DNA-bd"/>
</dbReference>
<dbReference type="Gene3D" id="1.10.10.10">
    <property type="entry name" value="Winged helix-like DNA-binding domain superfamily/Winged helix DNA-binding domain"/>
    <property type="match status" value="1"/>
</dbReference>
<dbReference type="EMBL" id="NFKK01000004">
    <property type="protein sequence ID" value="OUP53342.1"/>
    <property type="molecule type" value="Genomic_DNA"/>
</dbReference>
<dbReference type="RefSeq" id="WP_087371427.1">
    <property type="nucleotide sequence ID" value="NZ_NFKK01000004.1"/>
</dbReference>
<name>A0A1Y4LGV6_9FIRM</name>
<accession>A0A1Y4LGV6</accession>
<dbReference type="PANTHER" id="PTHR35807">
    <property type="entry name" value="TRANSCRIPTIONAL REGULATOR REDD-RELATED"/>
    <property type="match status" value="1"/>
</dbReference>
<dbReference type="SMART" id="SM01043">
    <property type="entry name" value="BTAD"/>
    <property type="match status" value="1"/>
</dbReference>
<dbReference type="Pfam" id="PF00486">
    <property type="entry name" value="Trans_reg_C"/>
    <property type="match status" value="1"/>
</dbReference>
<dbReference type="InterPro" id="IPR036388">
    <property type="entry name" value="WH-like_DNA-bd_sf"/>
</dbReference>
<dbReference type="GO" id="GO:0003677">
    <property type="term" value="F:DNA binding"/>
    <property type="evidence" value="ECO:0007669"/>
    <property type="project" value="UniProtKB-KW"/>
</dbReference>
<dbReference type="InterPro" id="IPR016032">
    <property type="entry name" value="Sig_transdc_resp-reg_C-effctor"/>
</dbReference>
<keyword evidence="2" id="KW-0238">DNA-binding</keyword>
<dbReference type="InterPro" id="IPR051677">
    <property type="entry name" value="AfsR-DnrI-RedD_regulator"/>
</dbReference>
<dbReference type="InterPro" id="IPR011990">
    <property type="entry name" value="TPR-like_helical_dom_sf"/>
</dbReference>
<dbReference type="SUPFAM" id="SSF46894">
    <property type="entry name" value="C-terminal effector domain of the bipartite response regulators"/>
    <property type="match status" value="1"/>
</dbReference>
<comment type="similarity">
    <text evidence="1">Belongs to the AfsR/DnrI/RedD regulatory family.</text>
</comment>